<feature type="non-terminal residue" evidence="1">
    <location>
        <position position="1"/>
    </location>
</feature>
<comment type="caution">
    <text evidence="1">The sequence shown here is derived from an EMBL/GenBank/DDBJ whole genome shotgun (WGS) entry which is preliminary data.</text>
</comment>
<dbReference type="AlphaFoldDB" id="A0A9P7SBR1"/>
<keyword evidence="2" id="KW-1185">Reference proteome</keyword>
<accession>A0A9P7SBR1</accession>
<protein>
    <submittedName>
        <fullName evidence="1">Uncharacterized protein</fullName>
    </submittedName>
</protein>
<evidence type="ECO:0000313" key="1">
    <source>
        <dbReference type="EMBL" id="KAG5927386.1"/>
    </source>
</evidence>
<dbReference type="EMBL" id="SRPO01001021">
    <property type="protein sequence ID" value="KAG5927386.1"/>
    <property type="molecule type" value="Genomic_DNA"/>
</dbReference>
<name>A0A9P7SBR1_9HYPO</name>
<organism evidence="1 2">
    <name type="scientific">Claviceps pazoutovae</name>
    <dbReference type="NCBI Taxonomy" id="1649127"/>
    <lineage>
        <taxon>Eukaryota</taxon>
        <taxon>Fungi</taxon>
        <taxon>Dikarya</taxon>
        <taxon>Ascomycota</taxon>
        <taxon>Pezizomycotina</taxon>
        <taxon>Sordariomycetes</taxon>
        <taxon>Hypocreomycetidae</taxon>
        <taxon>Hypocreales</taxon>
        <taxon>Clavicipitaceae</taxon>
        <taxon>Claviceps</taxon>
    </lineage>
</organism>
<proteinExistence type="predicted"/>
<dbReference type="Proteomes" id="UP000706124">
    <property type="component" value="Unassembled WGS sequence"/>
</dbReference>
<evidence type="ECO:0000313" key="2">
    <source>
        <dbReference type="Proteomes" id="UP000706124"/>
    </source>
</evidence>
<gene>
    <name evidence="1" type="ORF">E4U60_000197</name>
</gene>
<sequence length="57" mass="6423">LQLMDYKLKYGNPRSRLFPLTANLGGPGDVGDHRSPATFLVPFTPELVPDKRTLPWE</sequence>
<reference evidence="1 2" key="1">
    <citation type="journal article" date="2020" name="bioRxiv">
        <title>Whole genome comparisons of ergot fungi reveals the divergence and evolution of species within the genus Claviceps are the result of varying mechanisms driving genome evolution and host range expansion.</title>
        <authorList>
            <person name="Wyka S.A."/>
            <person name="Mondo S.J."/>
            <person name="Liu M."/>
            <person name="Dettman J."/>
            <person name="Nalam V."/>
            <person name="Broders K.D."/>
        </authorList>
    </citation>
    <scope>NUCLEOTIDE SEQUENCE [LARGE SCALE GENOMIC DNA]</scope>
    <source>
        <strain evidence="1 2">CCC 1485</strain>
    </source>
</reference>